<name>A6JQ65_RAT</name>
<reference evidence="2" key="1">
    <citation type="submission" date="2005-09" db="EMBL/GenBank/DDBJ databases">
        <authorList>
            <person name="Mural R.J."/>
            <person name="Li P.W."/>
            <person name="Adams M.D."/>
            <person name="Amanatides P.G."/>
            <person name="Baden-Tillson H."/>
            <person name="Barnstead M."/>
            <person name="Chin S.H."/>
            <person name="Dew I."/>
            <person name="Evans C.A."/>
            <person name="Ferriera S."/>
            <person name="Flanigan M."/>
            <person name="Fosler C."/>
            <person name="Glodek A."/>
            <person name="Gu Z."/>
            <person name="Holt R.A."/>
            <person name="Jennings D."/>
            <person name="Kraft C.L."/>
            <person name="Lu F."/>
            <person name="Nguyen T."/>
            <person name="Nusskern D.R."/>
            <person name="Pfannkoch C.M."/>
            <person name="Sitter C."/>
            <person name="Sutton G.G."/>
            <person name="Venter J.C."/>
            <person name="Wang Z."/>
            <person name="Woodage T."/>
            <person name="Zheng X.H."/>
            <person name="Zhong F."/>
        </authorList>
    </citation>
    <scope>NUCLEOTIDE SEQUENCE [LARGE SCALE GENOMIC DNA]</scope>
    <source>
        <strain>BN</strain>
        <strain evidence="2">Sprague-Dawley</strain>
    </source>
</reference>
<dbReference type="Proteomes" id="UP000234681">
    <property type="component" value="Chromosome 14"/>
</dbReference>
<organism evidence="1 2">
    <name type="scientific">Rattus norvegicus</name>
    <name type="common">Rat</name>
    <dbReference type="NCBI Taxonomy" id="10116"/>
    <lineage>
        <taxon>Eukaryota</taxon>
        <taxon>Metazoa</taxon>
        <taxon>Chordata</taxon>
        <taxon>Craniata</taxon>
        <taxon>Vertebrata</taxon>
        <taxon>Euteleostomi</taxon>
        <taxon>Mammalia</taxon>
        <taxon>Eutheria</taxon>
        <taxon>Euarchontoglires</taxon>
        <taxon>Glires</taxon>
        <taxon>Rodentia</taxon>
        <taxon>Myomorpha</taxon>
        <taxon>Muroidea</taxon>
        <taxon>Muridae</taxon>
        <taxon>Murinae</taxon>
        <taxon>Rattus</taxon>
    </lineage>
</organism>
<accession>A6JQ65</accession>
<evidence type="ECO:0000313" key="2">
    <source>
        <dbReference type="Proteomes" id="UP000234681"/>
    </source>
</evidence>
<dbReference type="AlphaFoldDB" id="A6JQ65"/>
<gene>
    <name evidence="1" type="ORF">rCG_63332</name>
</gene>
<dbReference type="EMBL" id="CH473996">
    <property type="protein sequence ID" value="EDL97982.1"/>
    <property type="molecule type" value="Genomic_DNA"/>
</dbReference>
<proteinExistence type="predicted"/>
<evidence type="ECO:0000313" key="1">
    <source>
        <dbReference type="EMBL" id="EDL97982.1"/>
    </source>
</evidence>
<sequence length="58" mass="6001">MFLPCAVCPFTPVTPLNPQSINHLGMSLESAPLITSILPGPNTSQAVTGAVCLVPLLQ</sequence>
<protein>
    <submittedName>
        <fullName evidence="1">RCG63332</fullName>
    </submittedName>
</protein>